<dbReference type="EMBL" id="PVTZ01000013">
    <property type="protein sequence ID" value="PRZ12528.1"/>
    <property type="molecule type" value="Genomic_DNA"/>
</dbReference>
<keyword evidence="2" id="KW-1185">Reference proteome</keyword>
<evidence type="ECO:0000313" key="2">
    <source>
        <dbReference type="Proteomes" id="UP000238836"/>
    </source>
</evidence>
<dbReference type="RefSeq" id="WP_106343086.1">
    <property type="nucleotide sequence ID" value="NZ_PVTZ01000013.1"/>
</dbReference>
<sequence>MNTKWAKRIKKRDGYQCVVCGSKKHPSAHHLFSKSAYPALKNHKDNGITLCRFGCHQQFHDKYGSINTPVQFMNWYVDQLLADKVINETQLITVIKRCHLAYKAYESLCLQDESMKEAALAKEMALIGN</sequence>
<proteinExistence type="predicted"/>
<dbReference type="Proteomes" id="UP000238836">
    <property type="component" value="Unassembled WGS sequence"/>
</dbReference>
<name>A0ABX5EN80_9BACL</name>
<comment type="caution">
    <text evidence="1">The sequence shown here is derived from an EMBL/GenBank/DDBJ whole genome shotgun (WGS) entry which is preliminary data.</text>
</comment>
<organism evidence="1 2">
    <name type="scientific">Laceyella sediminis</name>
    <dbReference type="NCBI Taxonomy" id="573074"/>
    <lineage>
        <taxon>Bacteria</taxon>
        <taxon>Bacillati</taxon>
        <taxon>Bacillota</taxon>
        <taxon>Bacilli</taxon>
        <taxon>Bacillales</taxon>
        <taxon>Thermoactinomycetaceae</taxon>
        <taxon>Laceyella</taxon>
    </lineage>
</organism>
<protein>
    <recommendedName>
        <fullName evidence="3">HNH endonuclease</fullName>
    </recommendedName>
</protein>
<reference evidence="1 2" key="1">
    <citation type="submission" date="2018-03" db="EMBL/GenBank/DDBJ databases">
        <title>Genomic Encyclopedia of Archaeal and Bacterial Type Strains, Phase II (KMG-II): from individual species to whole genera.</title>
        <authorList>
            <person name="Goeker M."/>
        </authorList>
    </citation>
    <scope>NUCLEOTIDE SEQUENCE [LARGE SCALE GENOMIC DNA]</scope>
    <source>
        <strain evidence="1 2">RHA1</strain>
    </source>
</reference>
<gene>
    <name evidence="1" type="ORF">CLV36_11367</name>
</gene>
<dbReference type="Gene3D" id="1.10.30.50">
    <property type="match status" value="1"/>
</dbReference>
<evidence type="ECO:0008006" key="3">
    <source>
        <dbReference type="Google" id="ProtNLM"/>
    </source>
</evidence>
<evidence type="ECO:0000313" key="1">
    <source>
        <dbReference type="EMBL" id="PRZ12528.1"/>
    </source>
</evidence>
<accession>A0ABX5EN80</accession>